<evidence type="ECO:0000256" key="3">
    <source>
        <dbReference type="ARBA" id="ARBA00005712"/>
    </source>
</evidence>
<evidence type="ECO:0000256" key="4">
    <source>
        <dbReference type="ARBA" id="ARBA00022448"/>
    </source>
</evidence>
<keyword evidence="4 9" id="KW-0813">Transport</keyword>
<keyword evidence="9" id="KW-0375">Hydrogen ion transport</keyword>
<dbReference type="PANTHER" id="PTHR13822:SF10">
    <property type="entry name" value="ATP SYNTHASE EPSILON CHAIN, CHLOROPLASTIC"/>
    <property type="match status" value="1"/>
</dbReference>
<dbReference type="InterPro" id="IPR020546">
    <property type="entry name" value="ATP_synth_F1_dsu/esu_N"/>
</dbReference>
<dbReference type="GO" id="GO:0012505">
    <property type="term" value="C:endomembrane system"/>
    <property type="evidence" value="ECO:0007669"/>
    <property type="project" value="UniProtKB-SubCell"/>
</dbReference>
<dbReference type="Proteomes" id="UP000823964">
    <property type="component" value="Unassembled WGS sequence"/>
</dbReference>
<evidence type="ECO:0000256" key="10">
    <source>
        <dbReference type="RuleBase" id="RU003656"/>
    </source>
</evidence>
<dbReference type="GO" id="GO:0005524">
    <property type="term" value="F:ATP binding"/>
    <property type="evidence" value="ECO:0007669"/>
    <property type="project" value="UniProtKB-UniRule"/>
</dbReference>
<evidence type="ECO:0000256" key="5">
    <source>
        <dbReference type="ARBA" id="ARBA00023065"/>
    </source>
</evidence>
<keyword evidence="5 9" id="KW-0406">Ion transport</keyword>
<sequence length="138" mass="15186">MHFTIITPLRTALEADVSSINLRGVEGEMEILPGHTDLICAVDNGELTYRITGGDEDSLFVGGGFMQVHADRILLVTDTALQADDINPDSIQEALQRAQDALRNSASVLSRAEQTKLEASIAKQLAILDYNRKRRNKH</sequence>
<keyword evidence="7 9" id="KW-0139">CF(1)</keyword>
<evidence type="ECO:0000256" key="2">
    <source>
        <dbReference type="ARBA" id="ARBA00004184"/>
    </source>
</evidence>
<evidence type="ECO:0000313" key="12">
    <source>
        <dbReference type="EMBL" id="HIX20623.1"/>
    </source>
</evidence>
<protein>
    <recommendedName>
        <fullName evidence="9">ATP synthase epsilon chain</fullName>
    </recommendedName>
    <alternativeName>
        <fullName evidence="9">ATP synthase F1 sector epsilon subunit</fullName>
    </alternativeName>
    <alternativeName>
        <fullName evidence="9">F-ATPase epsilon subunit</fullName>
    </alternativeName>
</protein>
<dbReference type="PANTHER" id="PTHR13822">
    <property type="entry name" value="ATP SYNTHASE DELTA/EPSILON CHAIN"/>
    <property type="match status" value="1"/>
</dbReference>
<comment type="function">
    <text evidence="1 9">Produces ATP from ADP in the presence of a proton gradient across the membrane.</text>
</comment>
<name>A0A9D1VCM5_9BACT</name>
<organism evidence="12 13">
    <name type="scientific">Candidatus Akkermansia intestinigallinarum</name>
    <dbReference type="NCBI Taxonomy" id="2838431"/>
    <lineage>
        <taxon>Bacteria</taxon>
        <taxon>Pseudomonadati</taxon>
        <taxon>Verrucomicrobiota</taxon>
        <taxon>Verrucomicrobiia</taxon>
        <taxon>Verrucomicrobiales</taxon>
        <taxon>Akkermansiaceae</taxon>
        <taxon>Akkermansia</taxon>
    </lineage>
</organism>
<dbReference type="AlphaFoldDB" id="A0A9D1VCM5"/>
<dbReference type="GO" id="GO:0045259">
    <property type="term" value="C:proton-transporting ATP synthase complex"/>
    <property type="evidence" value="ECO:0007669"/>
    <property type="project" value="UniProtKB-KW"/>
</dbReference>
<evidence type="ECO:0000259" key="11">
    <source>
        <dbReference type="Pfam" id="PF02823"/>
    </source>
</evidence>
<keyword evidence="9" id="KW-1003">Cell membrane</keyword>
<comment type="caution">
    <text evidence="12">The sequence shown here is derived from an EMBL/GenBank/DDBJ whole genome shotgun (WGS) entry which is preliminary data.</text>
</comment>
<dbReference type="GO" id="GO:0046933">
    <property type="term" value="F:proton-transporting ATP synthase activity, rotational mechanism"/>
    <property type="evidence" value="ECO:0007669"/>
    <property type="project" value="UniProtKB-UniRule"/>
</dbReference>
<dbReference type="Gene3D" id="2.60.15.10">
    <property type="entry name" value="F0F1 ATP synthase delta/epsilon subunit, N-terminal"/>
    <property type="match status" value="1"/>
</dbReference>
<proteinExistence type="inferred from homology"/>
<gene>
    <name evidence="9 12" type="primary">atpC</name>
    <name evidence="12" type="ORF">H9862_08505</name>
</gene>
<evidence type="ECO:0000313" key="13">
    <source>
        <dbReference type="Proteomes" id="UP000823964"/>
    </source>
</evidence>
<dbReference type="InterPro" id="IPR001469">
    <property type="entry name" value="ATP_synth_F1_dsu/esu"/>
</dbReference>
<accession>A0A9D1VCM5</accession>
<comment type="similarity">
    <text evidence="3 9 10">Belongs to the ATPase epsilon chain family.</text>
</comment>
<comment type="subunit">
    <text evidence="9 10">F-type ATPases have 2 components, CF(1) - the catalytic core - and CF(0) - the membrane proton channel. CF(1) has five subunits: alpha(3), beta(3), gamma(1), delta(1), epsilon(1). CF(0) has three main subunits: a, b and c.</text>
</comment>
<dbReference type="NCBIfam" id="TIGR01216">
    <property type="entry name" value="ATP_synt_epsi"/>
    <property type="match status" value="1"/>
</dbReference>
<keyword evidence="6 9" id="KW-0472">Membrane</keyword>
<evidence type="ECO:0000256" key="6">
    <source>
        <dbReference type="ARBA" id="ARBA00023136"/>
    </source>
</evidence>
<comment type="subcellular location">
    <subcellularLocation>
        <location evidence="9">Cell membrane</location>
        <topology evidence="9">Peripheral membrane protein</topology>
    </subcellularLocation>
    <subcellularLocation>
        <location evidence="2">Endomembrane system</location>
        <topology evidence="2">Peripheral membrane protein</topology>
    </subcellularLocation>
</comment>
<evidence type="ECO:0000256" key="9">
    <source>
        <dbReference type="HAMAP-Rule" id="MF_00530"/>
    </source>
</evidence>
<reference evidence="12" key="1">
    <citation type="journal article" date="2021" name="PeerJ">
        <title>Extensive microbial diversity within the chicken gut microbiome revealed by metagenomics and culture.</title>
        <authorList>
            <person name="Gilroy R."/>
            <person name="Ravi A."/>
            <person name="Getino M."/>
            <person name="Pursley I."/>
            <person name="Horton D.L."/>
            <person name="Alikhan N.F."/>
            <person name="Baker D."/>
            <person name="Gharbi K."/>
            <person name="Hall N."/>
            <person name="Watson M."/>
            <person name="Adriaenssens E.M."/>
            <person name="Foster-Nyarko E."/>
            <person name="Jarju S."/>
            <person name="Secka A."/>
            <person name="Antonio M."/>
            <person name="Oren A."/>
            <person name="Chaudhuri R.R."/>
            <person name="La Ragione R."/>
            <person name="Hildebrand F."/>
            <person name="Pallen M.J."/>
        </authorList>
    </citation>
    <scope>NUCLEOTIDE SEQUENCE</scope>
    <source>
        <strain evidence="12">14975</strain>
    </source>
</reference>
<dbReference type="CDD" id="cd12152">
    <property type="entry name" value="F1-ATPase_delta"/>
    <property type="match status" value="1"/>
</dbReference>
<reference evidence="12" key="2">
    <citation type="submission" date="2021-04" db="EMBL/GenBank/DDBJ databases">
        <authorList>
            <person name="Gilroy R."/>
        </authorList>
    </citation>
    <scope>NUCLEOTIDE SEQUENCE</scope>
    <source>
        <strain evidence="12">14975</strain>
    </source>
</reference>
<dbReference type="SUPFAM" id="SSF51344">
    <property type="entry name" value="Epsilon subunit of F1F0-ATP synthase N-terminal domain"/>
    <property type="match status" value="1"/>
</dbReference>
<dbReference type="GO" id="GO:0005886">
    <property type="term" value="C:plasma membrane"/>
    <property type="evidence" value="ECO:0007669"/>
    <property type="project" value="UniProtKB-SubCell"/>
</dbReference>
<dbReference type="InterPro" id="IPR036771">
    <property type="entry name" value="ATPsynth_dsu/esu_N"/>
</dbReference>
<evidence type="ECO:0000256" key="1">
    <source>
        <dbReference type="ARBA" id="ARBA00003543"/>
    </source>
</evidence>
<dbReference type="Pfam" id="PF02823">
    <property type="entry name" value="ATP-synt_DE_N"/>
    <property type="match status" value="1"/>
</dbReference>
<dbReference type="HAMAP" id="MF_00530">
    <property type="entry name" value="ATP_synth_epsil_bac"/>
    <property type="match status" value="1"/>
</dbReference>
<feature type="domain" description="ATP synthase F1 complex delta/epsilon subunit N-terminal" evidence="11">
    <location>
        <begin position="1"/>
        <end position="80"/>
    </location>
</feature>
<dbReference type="EMBL" id="DXFQ01000160">
    <property type="protein sequence ID" value="HIX20623.1"/>
    <property type="molecule type" value="Genomic_DNA"/>
</dbReference>
<keyword evidence="8 9" id="KW-0066">ATP synthesis</keyword>
<evidence type="ECO:0000256" key="8">
    <source>
        <dbReference type="ARBA" id="ARBA00023310"/>
    </source>
</evidence>
<evidence type="ECO:0000256" key="7">
    <source>
        <dbReference type="ARBA" id="ARBA00023196"/>
    </source>
</evidence>